<reference evidence="7" key="1">
    <citation type="journal article" date="2015" name="PLoS Negl. Trop. Dis.">
        <title>Deep Sequencing Analysis of the Ixodes ricinus Haemocytome.</title>
        <authorList>
            <person name="Kotsyfakis M."/>
            <person name="Kopacek P."/>
            <person name="Franta Z."/>
            <person name="Pedra J.H."/>
            <person name="Ribeiro J.M."/>
        </authorList>
    </citation>
    <scope>NUCLEOTIDE SEQUENCE</scope>
</reference>
<comment type="subcellular location">
    <subcellularLocation>
        <location evidence="1">Secreted</location>
    </subcellularLocation>
</comment>
<evidence type="ECO:0000256" key="4">
    <source>
        <dbReference type="ARBA" id="ARBA00023180"/>
    </source>
</evidence>
<evidence type="ECO:0000256" key="2">
    <source>
        <dbReference type="ARBA" id="ARBA00022525"/>
    </source>
</evidence>
<dbReference type="GO" id="GO:0005576">
    <property type="term" value="C:extracellular region"/>
    <property type="evidence" value="ECO:0007669"/>
    <property type="project" value="UniProtKB-SubCell"/>
</dbReference>
<comment type="similarity">
    <text evidence="5">Belongs to the salp15 family.</text>
</comment>
<protein>
    <submittedName>
        <fullName evidence="7">Putative secreted salivary gland peptide</fullName>
    </submittedName>
</protein>
<evidence type="ECO:0000313" key="7">
    <source>
        <dbReference type="EMBL" id="JAC92373.1"/>
    </source>
</evidence>
<evidence type="ECO:0000256" key="1">
    <source>
        <dbReference type="ARBA" id="ARBA00004613"/>
    </source>
</evidence>
<feature type="signal peptide" evidence="6">
    <location>
        <begin position="1"/>
        <end position="19"/>
    </location>
</feature>
<keyword evidence="2" id="KW-0964">Secreted</keyword>
<name>A0A090XE74_IXORI</name>
<dbReference type="EMBL" id="GBIH01002337">
    <property type="protein sequence ID" value="JAC92373.1"/>
    <property type="molecule type" value="mRNA"/>
</dbReference>
<organism evidence="7">
    <name type="scientific">Ixodes ricinus</name>
    <name type="common">Common tick</name>
    <name type="synonym">Acarus ricinus</name>
    <dbReference type="NCBI Taxonomy" id="34613"/>
    <lineage>
        <taxon>Eukaryota</taxon>
        <taxon>Metazoa</taxon>
        <taxon>Ecdysozoa</taxon>
        <taxon>Arthropoda</taxon>
        <taxon>Chelicerata</taxon>
        <taxon>Arachnida</taxon>
        <taxon>Acari</taxon>
        <taxon>Parasitiformes</taxon>
        <taxon>Ixodida</taxon>
        <taxon>Ixodoidea</taxon>
        <taxon>Ixodidae</taxon>
        <taxon>Ixodinae</taxon>
        <taxon>Ixodes</taxon>
    </lineage>
</organism>
<dbReference type="AlphaFoldDB" id="A0A090XE74"/>
<sequence length="105" mass="12132">MRHFFWISCVAIRLYTCGACSSEPELIIKFLGDSEWERIEKKVRLVDMAGYVDATMSHISPTRKKQLQRRMEERCSRRASGADLHPVDFRGCNFTCRGTQQDGKS</sequence>
<accession>A0A090XE74</accession>
<evidence type="ECO:0000256" key="6">
    <source>
        <dbReference type="SAM" id="SignalP"/>
    </source>
</evidence>
<feature type="chain" id="PRO_5001866821" evidence="6">
    <location>
        <begin position="20"/>
        <end position="105"/>
    </location>
</feature>
<evidence type="ECO:0000256" key="5">
    <source>
        <dbReference type="ARBA" id="ARBA00034321"/>
    </source>
</evidence>
<dbReference type="Pfam" id="PF12115">
    <property type="entry name" value="Salp15"/>
    <property type="match status" value="1"/>
</dbReference>
<evidence type="ECO:0000256" key="3">
    <source>
        <dbReference type="ARBA" id="ARBA00022729"/>
    </source>
</evidence>
<keyword evidence="3 6" id="KW-0732">Signal</keyword>
<dbReference type="InterPro" id="IPR021971">
    <property type="entry name" value="Salp15"/>
</dbReference>
<proteinExistence type="evidence at transcript level"/>
<keyword evidence="4" id="KW-0325">Glycoprotein</keyword>